<keyword evidence="4" id="KW-1185">Reference proteome</keyword>
<feature type="region of interest" description="Disordered" evidence="1">
    <location>
        <begin position="90"/>
        <end position="110"/>
    </location>
</feature>
<dbReference type="InParanoid" id="A0A423WKF4"/>
<feature type="region of interest" description="Disordered" evidence="1">
    <location>
        <begin position="34"/>
        <end position="54"/>
    </location>
</feature>
<sequence length="458" mass="50716">MDHTIPSTESDPPIIISSTSGNLDFGFDFAMSSPPPHVSQPAAFSTLSSPTMPPLDNVAPANQNSEPPAANMDVSTTAVNEGMIITPSSSVVVDDDNGAETTNSAESSGFPSLTATEVSMEGGLFVNPAILMAGVPKPVKSASSTSASQAAGCDEALLHEAKELLKHFRASTGVVHITIPSGKSFLVHIDLLAEKSAYFRAALTGDFQEAATKQLTLEDVSDNTFAFFLKWLYGQNLRPSFSHKTCSHCSECSLTWAGLFDLWFFADYTFTPELQNHIIENLVQKIENFKDASDHAQSELDLNHVNQNLVQHHVNNMPSQDQFDQVRAAIHMIWDTKKRTPRGEIAKPLRRLLLDFIGNRRYMTKSQDSSLRKTGLPRGFWYEFGPRCIDRNFNIEEKTESLVSLGNPFDSDEEDFDYIYENMIAFEEKAEELLEVWKISSEKYLVKDGGKAKNTKKA</sequence>
<name>A0A423WKF4_9PEZI</name>
<proteinExistence type="predicted"/>
<dbReference type="AlphaFoldDB" id="A0A423WKF4"/>
<dbReference type="OrthoDB" id="6359816at2759"/>
<accession>A0A423WKF4</accession>
<dbReference type="PANTHER" id="PTHR47843:SF2">
    <property type="entry name" value="BTB DOMAIN-CONTAINING PROTEIN"/>
    <property type="match status" value="1"/>
</dbReference>
<organism evidence="3 4">
    <name type="scientific">Cytospora leucostoma</name>
    <dbReference type="NCBI Taxonomy" id="1230097"/>
    <lineage>
        <taxon>Eukaryota</taxon>
        <taxon>Fungi</taxon>
        <taxon>Dikarya</taxon>
        <taxon>Ascomycota</taxon>
        <taxon>Pezizomycotina</taxon>
        <taxon>Sordariomycetes</taxon>
        <taxon>Sordariomycetidae</taxon>
        <taxon>Diaporthales</taxon>
        <taxon>Cytosporaceae</taxon>
        <taxon>Cytospora</taxon>
    </lineage>
</organism>
<evidence type="ECO:0000256" key="1">
    <source>
        <dbReference type="SAM" id="MobiDB-lite"/>
    </source>
</evidence>
<dbReference type="PANTHER" id="PTHR47843">
    <property type="entry name" value="BTB DOMAIN-CONTAINING PROTEIN-RELATED"/>
    <property type="match status" value="1"/>
</dbReference>
<dbReference type="SUPFAM" id="SSF54695">
    <property type="entry name" value="POZ domain"/>
    <property type="match status" value="1"/>
</dbReference>
<protein>
    <recommendedName>
        <fullName evidence="2">BTB domain-containing protein</fullName>
    </recommendedName>
</protein>
<gene>
    <name evidence="3" type="ORF">VPNG_07246</name>
</gene>
<dbReference type="Proteomes" id="UP000285146">
    <property type="component" value="Unassembled WGS sequence"/>
</dbReference>
<comment type="caution">
    <text evidence="3">The sequence shown here is derived from an EMBL/GenBank/DDBJ whole genome shotgun (WGS) entry which is preliminary data.</text>
</comment>
<dbReference type="Gene3D" id="3.30.710.10">
    <property type="entry name" value="Potassium Channel Kv1.1, Chain A"/>
    <property type="match status" value="1"/>
</dbReference>
<evidence type="ECO:0000259" key="2">
    <source>
        <dbReference type="PROSITE" id="PS50097"/>
    </source>
</evidence>
<dbReference type="InterPro" id="IPR011333">
    <property type="entry name" value="SKP1/BTB/POZ_sf"/>
</dbReference>
<dbReference type="Pfam" id="PF00651">
    <property type="entry name" value="BTB"/>
    <property type="match status" value="1"/>
</dbReference>
<evidence type="ECO:0000313" key="3">
    <source>
        <dbReference type="EMBL" id="ROW03907.1"/>
    </source>
</evidence>
<evidence type="ECO:0000313" key="4">
    <source>
        <dbReference type="Proteomes" id="UP000285146"/>
    </source>
</evidence>
<reference evidence="3 4" key="1">
    <citation type="submission" date="2015-09" db="EMBL/GenBank/DDBJ databases">
        <title>Host preference determinants of Valsa canker pathogens revealed by comparative genomics.</title>
        <authorList>
            <person name="Yin Z."/>
            <person name="Huang L."/>
        </authorList>
    </citation>
    <scope>NUCLEOTIDE SEQUENCE [LARGE SCALE GENOMIC DNA]</scope>
    <source>
        <strain evidence="3 4">SXYLt</strain>
    </source>
</reference>
<dbReference type="EMBL" id="LKEB01000048">
    <property type="protein sequence ID" value="ROW03907.1"/>
    <property type="molecule type" value="Genomic_DNA"/>
</dbReference>
<dbReference type="InterPro" id="IPR000210">
    <property type="entry name" value="BTB/POZ_dom"/>
</dbReference>
<feature type="domain" description="BTB" evidence="2">
    <location>
        <begin position="173"/>
        <end position="241"/>
    </location>
</feature>
<dbReference type="PROSITE" id="PS50097">
    <property type="entry name" value="BTB"/>
    <property type="match status" value="1"/>
</dbReference>
<feature type="compositionally biased region" description="Polar residues" evidence="1">
    <location>
        <begin position="99"/>
        <end position="110"/>
    </location>
</feature>